<feature type="domain" description="FAD-binding PCMH-type" evidence="7">
    <location>
        <begin position="21"/>
        <end position="199"/>
    </location>
</feature>
<sequence length="442" mass="44861">MLLSPGSDAYARSTQPHNSSSTQTPARVATIVRPEDLTAALAEVDALARSTGRALTVAPQATGHGAGAGVDEGVVLLDTAGLDEVSVDPVTRVATVGAGATWSAVNAVAEQHGLLGLAGSAPSVAVSGYTFGGGIGWLARRDGLATGTLRAVSYVDGRGQLRRAADDAADVVDRDAIWAFRGAGGVGVAHTLELDLVPVPDLHAGALLWPATALPELVAAWAGAIGSVGPATSSSLSVLHVPPLPMFPESLHGSVAVHLAVADPDGPVGAAPLLDAMRTASTPVLDDWGPKDAAGLARIHLDPPTAVPAIGDARWLDDSTPGLAEALLTTAVADDSPVVMLELRHVGGAPTRRDGAVTAPPGSFVYHAVGPLGRSSRAQIDAAFARARAVWTTADTGLTPGSWVDGAAAVPESLPRDVRDRARAVADAVDPDRTFHRSRLLA</sequence>
<evidence type="ECO:0000256" key="6">
    <source>
        <dbReference type="SAM" id="MobiDB-lite"/>
    </source>
</evidence>
<evidence type="ECO:0000256" key="3">
    <source>
        <dbReference type="ARBA" id="ARBA00022630"/>
    </source>
</evidence>
<accession>A0A7W5P716</accession>
<dbReference type="Pfam" id="PF01565">
    <property type="entry name" value="FAD_binding_4"/>
    <property type="match status" value="1"/>
</dbReference>
<dbReference type="InterPro" id="IPR016166">
    <property type="entry name" value="FAD-bd_PCMH"/>
</dbReference>
<keyword evidence="9" id="KW-1185">Reference proteome</keyword>
<evidence type="ECO:0000313" key="8">
    <source>
        <dbReference type="EMBL" id="MBB3326917.1"/>
    </source>
</evidence>
<protein>
    <recommendedName>
        <fullName evidence="7">FAD-binding PCMH-type domain-containing protein</fullName>
    </recommendedName>
</protein>
<evidence type="ECO:0000313" key="9">
    <source>
        <dbReference type="Proteomes" id="UP000565572"/>
    </source>
</evidence>
<dbReference type="InterPro" id="IPR050416">
    <property type="entry name" value="FAD-linked_Oxidoreductase"/>
</dbReference>
<evidence type="ECO:0000256" key="4">
    <source>
        <dbReference type="ARBA" id="ARBA00022827"/>
    </source>
</evidence>
<keyword evidence="4" id="KW-0274">FAD</keyword>
<keyword evidence="5" id="KW-0560">Oxidoreductase</keyword>
<evidence type="ECO:0000256" key="2">
    <source>
        <dbReference type="ARBA" id="ARBA00005466"/>
    </source>
</evidence>
<feature type="compositionally biased region" description="Polar residues" evidence="6">
    <location>
        <begin position="12"/>
        <end position="25"/>
    </location>
</feature>
<dbReference type="Gene3D" id="3.40.462.20">
    <property type="match status" value="1"/>
</dbReference>
<comment type="caution">
    <text evidence="8">The sequence shown here is derived from an EMBL/GenBank/DDBJ whole genome shotgun (WGS) entry which is preliminary data.</text>
</comment>
<evidence type="ECO:0000256" key="1">
    <source>
        <dbReference type="ARBA" id="ARBA00001974"/>
    </source>
</evidence>
<dbReference type="AlphaFoldDB" id="A0A7W5P716"/>
<evidence type="ECO:0000256" key="5">
    <source>
        <dbReference type="ARBA" id="ARBA00023002"/>
    </source>
</evidence>
<comment type="cofactor">
    <cofactor evidence="1">
        <name>FAD</name>
        <dbReference type="ChEBI" id="CHEBI:57692"/>
    </cofactor>
</comment>
<comment type="similarity">
    <text evidence="2">Belongs to the oxygen-dependent FAD-linked oxidoreductase family.</text>
</comment>
<evidence type="ECO:0000259" key="7">
    <source>
        <dbReference type="PROSITE" id="PS51387"/>
    </source>
</evidence>
<dbReference type="InterPro" id="IPR006094">
    <property type="entry name" value="Oxid_FAD_bind_N"/>
</dbReference>
<dbReference type="RefSeq" id="WP_183337799.1">
    <property type="nucleotide sequence ID" value="NZ_JACHZG010000001.1"/>
</dbReference>
<dbReference type="Proteomes" id="UP000565572">
    <property type="component" value="Unassembled WGS sequence"/>
</dbReference>
<keyword evidence="3" id="KW-0285">Flavoprotein</keyword>
<gene>
    <name evidence="8" type="ORF">FHX39_001861</name>
</gene>
<feature type="region of interest" description="Disordered" evidence="6">
    <location>
        <begin position="1"/>
        <end position="26"/>
    </location>
</feature>
<organism evidence="8 9">
    <name type="scientific">Microlunatus antarcticus</name>
    <dbReference type="NCBI Taxonomy" id="53388"/>
    <lineage>
        <taxon>Bacteria</taxon>
        <taxon>Bacillati</taxon>
        <taxon>Actinomycetota</taxon>
        <taxon>Actinomycetes</taxon>
        <taxon>Propionibacteriales</taxon>
        <taxon>Propionibacteriaceae</taxon>
        <taxon>Microlunatus</taxon>
    </lineage>
</organism>
<dbReference type="GO" id="GO:0071949">
    <property type="term" value="F:FAD binding"/>
    <property type="evidence" value="ECO:0007669"/>
    <property type="project" value="InterPro"/>
</dbReference>
<dbReference type="InterPro" id="IPR036318">
    <property type="entry name" value="FAD-bd_PCMH-like_sf"/>
</dbReference>
<dbReference type="PANTHER" id="PTHR42973">
    <property type="entry name" value="BINDING OXIDOREDUCTASE, PUTATIVE (AFU_ORTHOLOGUE AFUA_1G17690)-RELATED"/>
    <property type="match status" value="1"/>
</dbReference>
<name>A0A7W5P716_9ACTN</name>
<dbReference type="PROSITE" id="PS51387">
    <property type="entry name" value="FAD_PCMH"/>
    <property type="match status" value="1"/>
</dbReference>
<dbReference type="EMBL" id="JACHZG010000001">
    <property type="protein sequence ID" value="MBB3326917.1"/>
    <property type="molecule type" value="Genomic_DNA"/>
</dbReference>
<dbReference type="Gene3D" id="3.30.465.10">
    <property type="match status" value="1"/>
</dbReference>
<dbReference type="PANTHER" id="PTHR42973:SF39">
    <property type="entry name" value="FAD-BINDING PCMH-TYPE DOMAIN-CONTAINING PROTEIN"/>
    <property type="match status" value="1"/>
</dbReference>
<dbReference type="SUPFAM" id="SSF56176">
    <property type="entry name" value="FAD-binding/transporter-associated domain-like"/>
    <property type="match status" value="1"/>
</dbReference>
<dbReference type="InterPro" id="IPR016169">
    <property type="entry name" value="FAD-bd_PCMH_sub2"/>
</dbReference>
<reference evidence="8 9" key="1">
    <citation type="submission" date="2020-08" db="EMBL/GenBank/DDBJ databases">
        <title>Sequencing the genomes of 1000 actinobacteria strains.</title>
        <authorList>
            <person name="Klenk H.-P."/>
        </authorList>
    </citation>
    <scope>NUCLEOTIDE SEQUENCE [LARGE SCALE GENOMIC DNA]</scope>
    <source>
        <strain evidence="8 9">DSM 11053</strain>
    </source>
</reference>
<dbReference type="GO" id="GO:0016491">
    <property type="term" value="F:oxidoreductase activity"/>
    <property type="evidence" value="ECO:0007669"/>
    <property type="project" value="UniProtKB-KW"/>
</dbReference>
<proteinExistence type="inferred from homology"/>